<comment type="catalytic activity">
    <reaction evidence="1 14 15 16">
        <text>Endonucleolytic cleavage to 5'-phosphomonoester.</text>
        <dbReference type="EC" id="3.1.26.4"/>
    </reaction>
</comment>
<evidence type="ECO:0000256" key="8">
    <source>
        <dbReference type="ARBA" id="ARBA00022490"/>
    </source>
</evidence>
<dbReference type="InterPro" id="IPR022898">
    <property type="entry name" value="RNase_HII"/>
</dbReference>
<keyword evidence="10 14" id="KW-0479">Metal-binding</keyword>
<comment type="subcellular location">
    <subcellularLocation>
        <location evidence="4 14">Cytoplasm</location>
    </subcellularLocation>
</comment>
<evidence type="ECO:0000256" key="3">
    <source>
        <dbReference type="ARBA" id="ARBA00004065"/>
    </source>
</evidence>
<evidence type="ECO:0000256" key="16">
    <source>
        <dbReference type="RuleBase" id="RU003515"/>
    </source>
</evidence>
<evidence type="ECO:0000256" key="15">
    <source>
        <dbReference type="PROSITE-ProRule" id="PRU01319"/>
    </source>
</evidence>
<comment type="cofactor">
    <cofactor evidence="2">
        <name>Mg(2+)</name>
        <dbReference type="ChEBI" id="CHEBI:18420"/>
    </cofactor>
</comment>
<comment type="caution">
    <text evidence="18">The sequence shown here is derived from an EMBL/GenBank/DDBJ whole genome shotgun (WGS) entry which is preliminary data.</text>
</comment>
<feature type="binding site" evidence="14 15">
    <location>
        <position position="27"/>
    </location>
    <ligand>
        <name>a divalent metal cation</name>
        <dbReference type="ChEBI" id="CHEBI:60240"/>
    </ligand>
</feature>
<evidence type="ECO:0000256" key="14">
    <source>
        <dbReference type="HAMAP-Rule" id="MF_00052"/>
    </source>
</evidence>
<evidence type="ECO:0000256" key="12">
    <source>
        <dbReference type="ARBA" id="ARBA00022801"/>
    </source>
</evidence>
<protein>
    <recommendedName>
        <fullName evidence="7 14">Ribonuclease HII</fullName>
        <shortName evidence="14">RNase HII</shortName>
        <ecNumber evidence="6 14">3.1.26.4</ecNumber>
    </recommendedName>
</protein>
<evidence type="ECO:0000256" key="5">
    <source>
        <dbReference type="ARBA" id="ARBA00007383"/>
    </source>
</evidence>
<dbReference type="PANTHER" id="PTHR10954">
    <property type="entry name" value="RIBONUCLEASE H2 SUBUNIT A"/>
    <property type="match status" value="1"/>
</dbReference>
<dbReference type="NCBIfam" id="NF000596">
    <property type="entry name" value="PRK00015.1-4"/>
    <property type="match status" value="1"/>
</dbReference>
<evidence type="ECO:0000256" key="4">
    <source>
        <dbReference type="ARBA" id="ARBA00004496"/>
    </source>
</evidence>
<evidence type="ECO:0000256" key="2">
    <source>
        <dbReference type="ARBA" id="ARBA00001946"/>
    </source>
</evidence>
<dbReference type="InterPro" id="IPR001352">
    <property type="entry name" value="RNase_HII/HIII"/>
</dbReference>
<dbReference type="CDD" id="cd07182">
    <property type="entry name" value="RNase_HII_bacteria_HII_like"/>
    <property type="match status" value="1"/>
</dbReference>
<evidence type="ECO:0000313" key="19">
    <source>
        <dbReference type="Proteomes" id="UP001193680"/>
    </source>
</evidence>
<evidence type="ECO:0000256" key="13">
    <source>
        <dbReference type="ARBA" id="ARBA00023211"/>
    </source>
</evidence>
<keyword evidence="12 14" id="KW-0378">Hydrolase</keyword>
<evidence type="ECO:0000256" key="1">
    <source>
        <dbReference type="ARBA" id="ARBA00000077"/>
    </source>
</evidence>
<evidence type="ECO:0000256" key="10">
    <source>
        <dbReference type="ARBA" id="ARBA00022723"/>
    </source>
</evidence>
<reference evidence="18 19" key="1">
    <citation type="submission" date="2020-11" db="EMBL/GenBank/DDBJ databases">
        <title>Sulfur oxidizing isolate from Hospital Hole Sinkhole.</title>
        <authorList>
            <person name="Scott K.M."/>
        </authorList>
    </citation>
    <scope>NUCLEOTIDE SEQUENCE [LARGE SCALE GENOMIC DNA]</scope>
    <source>
        <strain evidence="18 19">HH1</strain>
    </source>
</reference>
<dbReference type="Pfam" id="PF01351">
    <property type="entry name" value="RNase_HII"/>
    <property type="match status" value="1"/>
</dbReference>
<keyword evidence="8 14" id="KW-0963">Cytoplasm</keyword>
<dbReference type="InterPro" id="IPR036397">
    <property type="entry name" value="RNaseH_sf"/>
</dbReference>
<organism evidence="18 19">
    <name type="scientific">Thiomicrorhabdus heinhorstiae</name>
    <dbReference type="NCBI Taxonomy" id="2748010"/>
    <lineage>
        <taxon>Bacteria</taxon>
        <taxon>Pseudomonadati</taxon>
        <taxon>Pseudomonadota</taxon>
        <taxon>Gammaproteobacteria</taxon>
        <taxon>Thiotrichales</taxon>
        <taxon>Piscirickettsiaceae</taxon>
        <taxon>Thiomicrorhabdus</taxon>
    </lineage>
</organism>
<proteinExistence type="inferred from homology"/>
<dbReference type="InterPro" id="IPR024567">
    <property type="entry name" value="RNase_HII/HIII_dom"/>
</dbReference>
<accession>A0ABS0BVH8</accession>
<dbReference type="PANTHER" id="PTHR10954:SF18">
    <property type="entry name" value="RIBONUCLEASE HII"/>
    <property type="match status" value="1"/>
</dbReference>
<name>A0ABS0BVH8_9GAMM</name>
<comment type="cofactor">
    <cofactor evidence="14 15">
        <name>Mn(2+)</name>
        <dbReference type="ChEBI" id="CHEBI:29035"/>
    </cofactor>
    <cofactor evidence="14 15">
        <name>Mg(2+)</name>
        <dbReference type="ChEBI" id="CHEBI:18420"/>
    </cofactor>
    <text evidence="14 15">Manganese or magnesium. Binds 1 divalent metal ion per monomer in the absence of substrate. May bind a second metal ion after substrate binding.</text>
</comment>
<dbReference type="Proteomes" id="UP001193680">
    <property type="component" value="Unassembled WGS sequence"/>
</dbReference>
<feature type="binding site" evidence="14 15">
    <location>
        <position position="120"/>
    </location>
    <ligand>
        <name>a divalent metal cation</name>
        <dbReference type="ChEBI" id="CHEBI:60240"/>
    </ligand>
</feature>
<evidence type="ECO:0000256" key="6">
    <source>
        <dbReference type="ARBA" id="ARBA00012180"/>
    </source>
</evidence>
<evidence type="ECO:0000256" key="9">
    <source>
        <dbReference type="ARBA" id="ARBA00022722"/>
    </source>
</evidence>
<evidence type="ECO:0000259" key="17">
    <source>
        <dbReference type="PROSITE" id="PS51975"/>
    </source>
</evidence>
<dbReference type="SUPFAM" id="SSF53098">
    <property type="entry name" value="Ribonuclease H-like"/>
    <property type="match status" value="1"/>
</dbReference>
<dbReference type="InterPro" id="IPR012337">
    <property type="entry name" value="RNaseH-like_sf"/>
</dbReference>
<comment type="similarity">
    <text evidence="5 14 16">Belongs to the RNase HII family.</text>
</comment>
<dbReference type="PROSITE" id="PS51975">
    <property type="entry name" value="RNASE_H_2"/>
    <property type="match status" value="1"/>
</dbReference>
<dbReference type="HAMAP" id="MF_00052_B">
    <property type="entry name" value="RNase_HII_B"/>
    <property type="match status" value="1"/>
</dbReference>
<gene>
    <name evidence="14 18" type="primary">rnhB</name>
    <name evidence="18" type="ORF">H8792_000545</name>
</gene>
<feature type="binding site" evidence="14 15">
    <location>
        <position position="28"/>
    </location>
    <ligand>
        <name>a divalent metal cation</name>
        <dbReference type="ChEBI" id="CHEBI:60240"/>
    </ligand>
</feature>
<feature type="domain" description="RNase H type-2" evidence="17">
    <location>
        <begin position="21"/>
        <end position="211"/>
    </location>
</feature>
<dbReference type="Gene3D" id="3.30.420.10">
    <property type="entry name" value="Ribonuclease H-like superfamily/Ribonuclease H"/>
    <property type="match status" value="1"/>
</dbReference>
<comment type="function">
    <text evidence="3 14 16">Endonuclease that specifically degrades the RNA of RNA-DNA hybrids.</text>
</comment>
<evidence type="ECO:0000313" key="18">
    <source>
        <dbReference type="EMBL" id="MBF6056826.1"/>
    </source>
</evidence>
<keyword evidence="9 14" id="KW-0540">Nuclease</keyword>
<dbReference type="NCBIfam" id="NF000595">
    <property type="entry name" value="PRK00015.1-3"/>
    <property type="match status" value="1"/>
</dbReference>
<dbReference type="GO" id="GO:0004523">
    <property type="term" value="F:RNA-DNA hybrid ribonuclease activity"/>
    <property type="evidence" value="ECO:0007669"/>
    <property type="project" value="UniProtKB-EC"/>
</dbReference>
<keyword evidence="11 14" id="KW-0255">Endonuclease</keyword>
<evidence type="ECO:0000256" key="11">
    <source>
        <dbReference type="ARBA" id="ARBA00022759"/>
    </source>
</evidence>
<sequence length="211" mass="23830">MERQISLFDLDSQNPYPCLDGLTIGVDEVGRGPLVGDVVASAVILPAGCDLPLRDSKKLSEKKRELLAEQIKQQAIAYSIEVATPEEIDQLNILHASMLAMKRAIERLTSKHVFNYLYVDGNRCPDVAFQCRAIVKGDDKIPEISAASILAKVYRDRQMLEMHERYPHYGFDRHKGYPTPQHLQAIRDHGLLADYRRSFKPVKALLSDEAE</sequence>
<dbReference type="EC" id="3.1.26.4" evidence="6 14"/>
<dbReference type="RefSeq" id="WP_194947189.1">
    <property type="nucleotide sequence ID" value="NZ_JACBGI020000001.1"/>
</dbReference>
<keyword evidence="19" id="KW-1185">Reference proteome</keyword>
<evidence type="ECO:0000256" key="7">
    <source>
        <dbReference type="ARBA" id="ARBA00019179"/>
    </source>
</evidence>
<keyword evidence="13 14" id="KW-0464">Manganese</keyword>
<dbReference type="EMBL" id="JACBGI020000001">
    <property type="protein sequence ID" value="MBF6056826.1"/>
    <property type="molecule type" value="Genomic_DNA"/>
</dbReference>